<evidence type="ECO:0000313" key="1">
    <source>
        <dbReference type="EMBL" id="EFW29622.1"/>
    </source>
</evidence>
<dbReference type="AlphaFoldDB" id="E7N2I1"/>
<accession>E7N2I1</accession>
<comment type="caution">
    <text evidence="1">The sequence shown here is derived from an EMBL/GenBank/DDBJ whole genome shotgun (WGS) entry which is preliminary data.</text>
</comment>
<organism evidence="1 2">
    <name type="scientific">Selenomonas artemidis F0399</name>
    <dbReference type="NCBI Taxonomy" id="749551"/>
    <lineage>
        <taxon>Bacteria</taxon>
        <taxon>Bacillati</taxon>
        <taxon>Bacillota</taxon>
        <taxon>Negativicutes</taxon>
        <taxon>Selenomonadales</taxon>
        <taxon>Selenomonadaceae</taxon>
        <taxon>Selenomonas</taxon>
    </lineage>
</organism>
<protein>
    <submittedName>
        <fullName evidence="1">Uncharacterized protein</fullName>
    </submittedName>
</protein>
<evidence type="ECO:0000313" key="2">
    <source>
        <dbReference type="Proteomes" id="UP000004633"/>
    </source>
</evidence>
<keyword evidence="2" id="KW-1185">Reference proteome</keyword>
<dbReference type="HOGENOM" id="CLU_527737_0_0_9"/>
<name>E7N2I1_9FIRM</name>
<gene>
    <name evidence="1" type="ORF">HMPREF9555_01197</name>
</gene>
<dbReference type="STRING" id="749551.HMPREF9555_01197"/>
<sequence>MENVYALVKRFYGEHGRVNIFVPRPLVERYLRASAWKGRSSEELCIDWYCIEDFLICIARRSDELARLFIRIDYLALFFRYAEKHIDRRPLKCHVEDYFARMRAFLTYLEENGDYEIDMAEPDADLEEFYITGRFRLPPRVEWEEIEGLTLDDIEEDERMEMDELNLQLNDLLHKIGEYFRRPPYQLDIGRAAMIYTGDLYDMSAYEHASEEEKETFWLRFWDFFFFDYHLIATDETPIEHYSEQEWDKLDYDEREIIQDLLAARFAVLAVTEEYDEYIVCRDMLRNEEIILPHPGIPGALSRTILFGHICDEGVMMLNYITSIPASKRLQRRISETIQREFELFCMQKKSADIDEFLLREAALVRHTIHVLSSRAQLDVLPQRALPPQIDRPAAERDRWSEELTVLRAVSEKLGFSRYAQELMGNLFRDYAHVVGRHAEKPEVLTAVIFLFADINSIDLTHIEELYRVFGSNKKSVNAAITRIRETIGCVSFDPRYLGEEGFVTMLYSVVDRKSRDHRS</sequence>
<reference evidence="1 2" key="1">
    <citation type="submission" date="2010-08" db="EMBL/GenBank/DDBJ databases">
        <authorList>
            <person name="Weinstock G."/>
            <person name="Sodergren E."/>
            <person name="Clifton S."/>
            <person name="Fulton L."/>
            <person name="Fulton B."/>
            <person name="Courtney L."/>
            <person name="Fronick C."/>
            <person name="Harrison M."/>
            <person name="Strong C."/>
            <person name="Farmer C."/>
            <person name="Delahaunty K."/>
            <person name="Markovic C."/>
            <person name="Hall O."/>
            <person name="Minx P."/>
            <person name="Tomlinson C."/>
            <person name="Mitreva M."/>
            <person name="Hou S."/>
            <person name="Chen J."/>
            <person name="Wollam A."/>
            <person name="Pepin K.H."/>
            <person name="Johnson M."/>
            <person name="Bhonagiri V."/>
            <person name="Zhang X."/>
            <person name="Suruliraj S."/>
            <person name="Warren W."/>
            <person name="Chinwalla A."/>
            <person name="Mardis E.R."/>
            <person name="Wilson R.K."/>
        </authorList>
    </citation>
    <scope>NUCLEOTIDE SEQUENCE [LARGE SCALE GENOMIC DNA]</scope>
    <source>
        <strain evidence="1 2">F0399</strain>
    </source>
</reference>
<proteinExistence type="predicted"/>
<dbReference type="EMBL" id="AECV01000020">
    <property type="protein sequence ID" value="EFW29622.1"/>
    <property type="molecule type" value="Genomic_DNA"/>
</dbReference>
<dbReference type="Proteomes" id="UP000004633">
    <property type="component" value="Unassembled WGS sequence"/>
</dbReference>
<dbReference type="RefSeq" id="WP_009349859.1">
    <property type="nucleotide sequence ID" value="NZ_GL638136.1"/>
</dbReference>